<name>A0A9P4QLC3_9PLEO</name>
<sequence>MLPKAACHPPLLETILMFLRHDLYSRQSWQAPGRSGSAIASTAVAAFATDCFHYHNARLISKNKYFHNQTLQILI</sequence>
<feature type="non-terminal residue" evidence="1">
    <location>
        <position position="75"/>
    </location>
</feature>
<proteinExistence type="predicted"/>
<evidence type="ECO:0000313" key="2">
    <source>
        <dbReference type="Proteomes" id="UP000799444"/>
    </source>
</evidence>
<protein>
    <submittedName>
        <fullName evidence="1">Uncharacterized protein</fullName>
    </submittedName>
</protein>
<evidence type="ECO:0000313" key="1">
    <source>
        <dbReference type="EMBL" id="KAF2727039.1"/>
    </source>
</evidence>
<accession>A0A9P4QLC3</accession>
<keyword evidence="2" id="KW-1185">Reference proteome</keyword>
<dbReference type="Proteomes" id="UP000799444">
    <property type="component" value="Unassembled WGS sequence"/>
</dbReference>
<reference evidence="1" key="1">
    <citation type="journal article" date="2020" name="Stud. Mycol.">
        <title>101 Dothideomycetes genomes: a test case for predicting lifestyles and emergence of pathogens.</title>
        <authorList>
            <person name="Haridas S."/>
            <person name="Albert R."/>
            <person name="Binder M."/>
            <person name="Bloem J."/>
            <person name="Labutti K."/>
            <person name="Salamov A."/>
            <person name="Andreopoulos B."/>
            <person name="Baker S."/>
            <person name="Barry K."/>
            <person name="Bills G."/>
            <person name="Bluhm B."/>
            <person name="Cannon C."/>
            <person name="Castanera R."/>
            <person name="Culley D."/>
            <person name="Daum C."/>
            <person name="Ezra D."/>
            <person name="Gonzalez J."/>
            <person name="Henrissat B."/>
            <person name="Kuo A."/>
            <person name="Liang C."/>
            <person name="Lipzen A."/>
            <person name="Lutzoni F."/>
            <person name="Magnuson J."/>
            <person name="Mondo S."/>
            <person name="Nolan M."/>
            <person name="Ohm R."/>
            <person name="Pangilinan J."/>
            <person name="Park H.-J."/>
            <person name="Ramirez L."/>
            <person name="Alfaro M."/>
            <person name="Sun H."/>
            <person name="Tritt A."/>
            <person name="Yoshinaga Y."/>
            <person name="Zwiers L.-H."/>
            <person name="Turgeon B."/>
            <person name="Goodwin S."/>
            <person name="Spatafora J."/>
            <person name="Crous P."/>
            <person name="Grigoriev I."/>
        </authorList>
    </citation>
    <scope>NUCLEOTIDE SEQUENCE</scope>
    <source>
        <strain evidence="1">CBS 125425</strain>
    </source>
</reference>
<comment type="caution">
    <text evidence="1">The sequence shown here is derived from an EMBL/GenBank/DDBJ whole genome shotgun (WGS) entry which is preliminary data.</text>
</comment>
<dbReference type="AlphaFoldDB" id="A0A9P4QLC3"/>
<gene>
    <name evidence="1" type="ORF">EJ04DRAFT_517495</name>
</gene>
<organism evidence="1 2">
    <name type="scientific">Polyplosphaeria fusca</name>
    <dbReference type="NCBI Taxonomy" id="682080"/>
    <lineage>
        <taxon>Eukaryota</taxon>
        <taxon>Fungi</taxon>
        <taxon>Dikarya</taxon>
        <taxon>Ascomycota</taxon>
        <taxon>Pezizomycotina</taxon>
        <taxon>Dothideomycetes</taxon>
        <taxon>Pleosporomycetidae</taxon>
        <taxon>Pleosporales</taxon>
        <taxon>Tetraplosphaeriaceae</taxon>
        <taxon>Polyplosphaeria</taxon>
    </lineage>
</organism>
<dbReference type="EMBL" id="ML996360">
    <property type="protein sequence ID" value="KAF2727039.1"/>
    <property type="molecule type" value="Genomic_DNA"/>
</dbReference>